<accession>A0ACB9C071</accession>
<keyword evidence="2" id="KW-1185">Reference proteome</keyword>
<organism evidence="1 2">
    <name type="scientific">Arctium lappa</name>
    <name type="common">Greater burdock</name>
    <name type="synonym">Lappa major</name>
    <dbReference type="NCBI Taxonomy" id="4217"/>
    <lineage>
        <taxon>Eukaryota</taxon>
        <taxon>Viridiplantae</taxon>
        <taxon>Streptophyta</taxon>
        <taxon>Embryophyta</taxon>
        <taxon>Tracheophyta</taxon>
        <taxon>Spermatophyta</taxon>
        <taxon>Magnoliopsida</taxon>
        <taxon>eudicotyledons</taxon>
        <taxon>Gunneridae</taxon>
        <taxon>Pentapetalae</taxon>
        <taxon>asterids</taxon>
        <taxon>campanulids</taxon>
        <taxon>Asterales</taxon>
        <taxon>Asteraceae</taxon>
        <taxon>Carduoideae</taxon>
        <taxon>Cardueae</taxon>
        <taxon>Arctiinae</taxon>
        <taxon>Arctium</taxon>
    </lineage>
</organism>
<gene>
    <name evidence="1" type="ORF">L6452_16246</name>
</gene>
<evidence type="ECO:0000313" key="1">
    <source>
        <dbReference type="EMBL" id="KAI3727628.1"/>
    </source>
</evidence>
<comment type="caution">
    <text evidence="1">The sequence shown here is derived from an EMBL/GenBank/DDBJ whole genome shotgun (WGS) entry which is preliminary data.</text>
</comment>
<protein>
    <submittedName>
        <fullName evidence="1">Uncharacterized protein</fullName>
    </submittedName>
</protein>
<sequence>MTAMENLRQKLAMAVKSIQWSYAIFWSISSTEPGVLTWCDGYYNGDIKTRKTIQAEEMMDDDDDDDDDDDEEVGLQRTEQLRQLYESLSAAAETHQHEPQARKPSAALYPEDLTDAEWYFLVCMTYEFGDGQGLPGRTLAKNTTSWLCNAHFAETKVFTRSLLAKSASIQTVVCFPYLEGIVEFGITEKVLEEQNIIKQIKGFIFGALPQKVLEIPFESRSAMLDHDLTNNNLDRLLESDQNLATKCRNSPKSNLNHFFVVEDVNIGGFQSQEQKWQLVDEEEGSVSFYRNNSMGSSDCISQNLVSGPSDLWSDDDSRYQCVLSKIFKNTRRLILGPHFRNCDFKESAFISWNSYDGIEWKESCSQMLLKKVLYEVPKMHENRLVRPCDKNGIRDRLQKLEADDAKDINRRFSVLSSLVPSKGKVDKVSLLDDTIDYLKTLERRVEALQSNMDVGGKENNISQDVRERTSDNYAIKRKASCDPEDLQEECLSDCITVSAIEKDVTIEIRCRWRDNMMVQVFDAMSSLNLESHSVHSSTTDGILTLSIESKLKSCTASTAKMIRQALQRVIGRH</sequence>
<dbReference type="EMBL" id="CM042051">
    <property type="protein sequence ID" value="KAI3727628.1"/>
    <property type="molecule type" value="Genomic_DNA"/>
</dbReference>
<name>A0ACB9C071_ARCLA</name>
<evidence type="ECO:0000313" key="2">
    <source>
        <dbReference type="Proteomes" id="UP001055879"/>
    </source>
</evidence>
<reference evidence="1 2" key="2">
    <citation type="journal article" date="2022" name="Mol. Ecol. Resour.">
        <title>The genomes of chicory, endive, great burdock and yacon provide insights into Asteraceae paleo-polyploidization history and plant inulin production.</title>
        <authorList>
            <person name="Fan W."/>
            <person name="Wang S."/>
            <person name="Wang H."/>
            <person name="Wang A."/>
            <person name="Jiang F."/>
            <person name="Liu H."/>
            <person name="Zhao H."/>
            <person name="Xu D."/>
            <person name="Zhang Y."/>
        </authorList>
    </citation>
    <scope>NUCLEOTIDE SEQUENCE [LARGE SCALE GENOMIC DNA]</scope>
    <source>
        <strain evidence="2">cv. Niubang</strain>
    </source>
</reference>
<reference evidence="2" key="1">
    <citation type="journal article" date="2022" name="Mol. Ecol. Resour.">
        <title>The genomes of chicory, endive, great burdock and yacon provide insights into Asteraceae palaeo-polyploidization history and plant inulin production.</title>
        <authorList>
            <person name="Fan W."/>
            <person name="Wang S."/>
            <person name="Wang H."/>
            <person name="Wang A."/>
            <person name="Jiang F."/>
            <person name="Liu H."/>
            <person name="Zhao H."/>
            <person name="Xu D."/>
            <person name="Zhang Y."/>
        </authorList>
    </citation>
    <scope>NUCLEOTIDE SEQUENCE [LARGE SCALE GENOMIC DNA]</scope>
    <source>
        <strain evidence="2">cv. Niubang</strain>
    </source>
</reference>
<dbReference type="Proteomes" id="UP001055879">
    <property type="component" value="Linkage Group LG05"/>
</dbReference>
<proteinExistence type="predicted"/>